<protein>
    <submittedName>
        <fullName evidence="3">Uncharacterized protein</fullName>
    </submittedName>
</protein>
<reference evidence="3 4" key="1">
    <citation type="journal article" date="2014" name="PLoS Genet.">
        <title>Analysis of the Phlebiopsis gigantea genome, transcriptome and secretome provides insight into its pioneer colonization strategies of wood.</title>
        <authorList>
            <person name="Hori C."/>
            <person name="Ishida T."/>
            <person name="Igarashi K."/>
            <person name="Samejima M."/>
            <person name="Suzuki H."/>
            <person name="Master E."/>
            <person name="Ferreira P."/>
            <person name="Ruiz-Duenas F.J."/>
            <person name="Held B."/>
            <person name="Canessa P."/>
            <person name="Larrondo L.F."/>
            <person name="Schmoll M."/>
            <person name="Druzhinina I.S."/>
            <person name="Kubicek C.P."/>
            <person name="Gaskell J.A."/>
            <person name="Kersten P."/>
            <person name="St John F."/>
            <person name="Glasner J."/>
            <person name="Sabat G."/>
            <person name="Splinter BonDurant S."/>
            <person name="Syed K."/>
            <person name="Yadav J."/>
            <person name="Mgbeahuruike A.C."/>
            <person name="Kovalchuk A."/>
            <person name="Asiegbu F.O."/>
            <person name="Lackner G."/>
            <person name="Hoffmeister D."/>
            <person name="Rencoret J."/>
            <person name="Gutierrez A."/>
            <person name="Sun H."/>
            <person name="Lindquist E."/>
            <person name="Barry K."/>
            <person name="Riley R."/>
            <person name="Grigoriev I.V."/>
            <person name="Henrissat B."/>
            <person name="Kues U."/>
            <person name="Berka R.M."/>
            <person name="Martinez A.T."/>
            <person name="Covert S.F."/>
            <person name="Blanchette R.A."/>
            <person name="Cullen D."/>
        </authorList>
    </citation>
    <scope>NUCLEOTIDE SEQUENCE [LARGE SCALE GENOMIC DNA]</scope>
    <source>
        <strain evidence="3 4">11061_1 CR5-6</strain>
    </source>
</reference>
<dbReference type="Proteomes" id="UP000053257">
    <property type="component" value="Unassembled WGS sequence"/>
</dbReference>
<feature type="coiled-coil region" evidence="1">
    <location>
        <begin position="322"/>
        <end position="401"/>
    </location>
</feature>
<accession>A0A0C3SFD5</accession>
<feature type="compositionally biased region" description="Pro residues" evidence="2">
    <location>
        <begin position="27"/>
        <end position="41"/>
    </location>
</feature>
<feature type="coiled-coil region" evidence="1">
    <location>
        <begin position="170"/>
        <end position="197"/>
    </location>
</feature>
<evidence type="ECO:0000313" key="3">
    <source>
        <dbReference type="EMBL" id="KIP11895.1"/>
    </source>
</evidence>
<evidence type="ECO:0000256" key="2">
    <source>
        <dbReference type="SAM" id="MobiDB-lite"/>
    </source>
</evidence>
<name>A0A0C3SFD5_PHLG1</name>
<keyword evidence="1" id="KW-0175">Coiled coil</keyword>
<evidence type="ECO:0000313" key="4">
    <source>
        <dbReference type="Proteomes" id="UP000053257"/>
    </source>
</evidence>
<proteinExistence type="predicted"/>
<keyword evidence="4" id="KW-1185">Reference proteome</keyword>
<sequence length="482" mass="53697">MYVPSTNKVPTAPRALRNLLEQTTPVAVPPSGPPPPLPPKPEQGTQTPQWDSWNETTPAVHTPVKNDKESWRQRIKLLSAATTASEAHDKLQDECAQLRHSVQTERFRAHPAQMQTAILRRLAHANDAVEVGAAALDKALQQLEDSVLWLGHPRKRNEAPPGKLTQVLQLARLTREMAALRTEVAEVKTSVQELENAPAVVVVRAQADKPQVQAVGRSGETMDMEEGEIPPESALAPKNALPLEEEDLKQVIDFDPRPVPERITELEERLENLSLMIYQEQDDYKDRVDAYVEDKMAASLLRANAPATAGGSSTPLPEGTKAQKLDADLALLREQMRKYETAVVGAKKRQDVLDETNKRLQQENTYLRKQLELAEKSIPEVINVQKELEELKEKIAACQKTVSLTRGPSQEELIDAVLPTLMGRLHIANHEDLEVQRAAITQTLQENNGALLNVITPRLDLTADTLNQLLTWVTNWQEGAER</sequence>
<feature type="region of interest" description="Disordered" evidence="2">
    <location>
        <begin position="20"/>
        <end position="68"/>
    </location>
</feature>
<organism evidence="3 4">
    <name type="scientific">Phlebiopsis gigantea (strain 11061_1 CR5-6)</name>
    <name type="common">White-rot fungus</name>
    <name type="synonym">Peniophora gigantea</name>
    <dbReference type="NCBI Taxonomy" id="745531"/>
    <lineage>
        <taxon>Eukaryota</taxon>
        <taxon>Fungi</taxon>
        <taxon>Dikarya</taxon>
        <taxon>Basidiomycota</taxon>
        <taxon>Agaricomycotina</taxon>
        <taxon>Agaricomycetes</taxon>
        <taxon>Polyporales</taxon>
        <taxon>Phanerochaetaceae</taxon>
        <taxon>Phlebiopsis</taxon>
    </lineage>
</organism>
<dbReference type="HOGENOM" id="CLU_566330_0_0_1"/>
<evidence type="ECO:0000256" key="1">
    <source>
        <dbReference type="SAM" id="Coils"/>
    </source>
</evidence>
<dbReference type="EMBL" id="KN840443">
    <property type="protein sequence ID" value="KIP11895.1"/>
    <property type="molecule type" value="Genomic_DNA"/>
</dbReference>
<gene>
    <name evidence="3" type="ORF">PHLGIDRAFT_124550</name>
</gene>
<feature type="compositionally biased region" description="Polar residues" evidence="2">
    <location>
        <begin position="43"/>
        <end position="59"/>
    </location>
</feature>
<dbReference type="AlphaFoldDB" id="A0A0C3SFD5"/>